<dbReference type="SMART" id="SM00327">
    <property type="entry name" value="VWA"/>
    <property type="match status" value="1"/>
</dbReference>
<protein>
    <submittedName>
        <fullName evidence="3">VWA domain-containing protein</fullName>
    </submittedName>
</protein>
<dbReference type="EMBL" id="JALIEB010000004">
    <property type="protein sequence ID" value="MCV3271535.1"/>
    <property type="molecule type" value="Genomic_DNA"/>
</dbReference>
<feature type="domain" description="VWFA" evidence="2">
    <location>
        <begin position="31"/>
        <end position="223"/>
    </location>
</feature>
<evidence type="ECO:0000313" key="4">
    <source>
        <dbReference type="Proteomes" id="UP001208690"/>
    </source>
</evidence>
<accession>A0ABT3BDB7</accession>
<dbReference type="PROSITE" id="PS51257">
    <property type="entry name" value="PROKAR_LIPOPROTEIN"/>
    <property type="match status" value="1"/>
</dbReference>
<reference evidence="3 4" key="1">
    <citation type="submission" date="2022-04" db="EMBL/GenBank/DDBJ databases">
        <title>Roseobacter sp. WL0113 is a bacterium isolated from neritic sediment.</title>
        <authorList>
            <person name="Wang L."/>
            <person name="He W."/>
            <person name="Zhang D.-F."/>
        </authorList>
    </citation>
    <scope>NUCLEOTIDE SEQUENCE [LARGE SCALE GENOMIC DNA]</scope>
    <source>
        <strain evidence="3 4">WL0113</strain>
    </source>
</reference>
<keyword evidence="4" id="KW-1185">Reference proteome</keyword>
<dbReference type="PROSITE" id="PS50234">
    <property type="entry name" value="VWFA"/>
    <property type="match status" value="1"/>
</dbReference>
<keyword evidence="1" id="KW-0732">Signal</keyword>
<sequence length="244" mass="26051">MTAKRSLGVMLATVATLAAGPLIASQSCTDDAMLVFDGSGSMSEMGFNLLDEPRIFEARRAVQDSIPQIAALRRVGLVIYGPGQPEACGHIELRFGPRADAAGPIIDAVERLQPAGETPLTKAVERAAEVLNYRAAPGVIVLLTDGKETCDGQPCALASDLAAEAHDLTVHVIGFKVRDDHFGWDDPQDEGYERRVTVARCLADRTGGTYASAETLEELTEALTRTLGCQLIGQHTGTRHRLPS</sequence>
<dbReference type="PANTHER" id="PTHR10579">
    <property type="entry name" value="CALCIUM-ACTIVATED CHLORIDE CHANNEL REGULATOR"/>
    <property type="match status" value="1"/>
</dbReference>
<dbReference type="Proteomes" id="UP001208690">
    <property type="component" value="Unassembled WGS sequence"/>
</dbReference>
<dbReference type="Pfam" id="PF13519">
    <property type="entry name" value="VWA_2"/>
    <property type="match status" value="1"/>
</dbReference>
<dbReference type="RefSeq" id="WP_263843851.1">
    <property type="nucleotide sequence ID" value="NZ_JALIEB010000004.1"/>
</dbReference>
<dbReference type="InterPro" id="IPR036465">
    <property type="entry name" value="vWFA_dom_sf"/>
</dbReference>
<dbReference type="InterPro" id="IPR002035">
    <property type="entry name" value="VWF_A"/>
</dbReference>
<evidence type="ECO:0000259" key="2">
    <source>
        <dbReference type="PROSITE" id="PS50234"/>
    </source>
</evidence>
<dbReference type="CDD" id="cd00198">
    <property type="entry name" value="vWFA"/>
    <property type="match status" value="1"/>
</dbReference>
<comment type="caution">
    <text evidence="3">The sequence shown here is derived from an EMBL/GenBank/DDBJ whole genome shotgun (WGS) entry which is preliminary data.</text>
</comment>
<dbReference type="SUPFAM" id="SSF53300">
    <property type="entry name" value="vWA-like"/>
    <property type="match status" value="1"/>
</dbReference>
<organism evidence="3 4">
    <name type="scientific">Roseobacter sinensis</name>
    <dbReference type="NCBI Taxonomy" id="2931391"/>
    <lineage>
        <taxon>Bacteria</taxon>
        <taxon>Pseudomonadati</taxon>
        <taxon>Pseudomonadota</taxon>
        <taxon>Alphaproteobacteria</taxon>
        <taxon>Rhodobacterales</taxon>
        <taxon>Roseobacteraceae</taxon>
        <taxon>Roseobacter</taxon>
    </lineage>
</organism>
<feature type="signal peptide" evidence="1">
    <location>
        <begin position="1"/>
        <end position="24"/>
    </location>
</feature>
<proteinExistence type="predicted"/>
<dbReference type="PANTHER" id="PTHR10579:SF43">
    <property type="entry name" value="ZINC FINGER (C3HC4-TYPE RING FINGER) FAMILY PROTEIN"/>
    <property type="match status" value="1"/>
</dbReference>
<gene>
    <name evidence="3" type="ORF">MUB52_08850</name>
</gene>
<dbReference type="InterPro" id="IPR051266">
    <property type="entry name" value="CLCR"/>
</dbReference>
<dbReference type="Gene3D" id="3.40.50.410">
    <property type="entry name" value="von Willebrand factor, type A domain"/>
    <property type="match status" value="1"/>
</dbReference>
<evidence type="ECO:0000313" key="3">
    <source>
        <dbReference type="EMBL" id="MCV3271535.1"/>
    </source>
</evidence>
<evidence type="ECO:0000256" key="1">
    <source>
        <dbReference type="SAM" id="SignalP"/>
    </source>
</evidence>
<name>A0ABT3BDB7_9RHOB</name>
<feature type="chain" id="PRO_5046035464" evidence="1">
    <location>
        <begin position="25"/>
        <end position="244"/>
    </location>
</feature>